<organism evidence="1 2">
    <name type="scientific">Romanomermis culicivorax</name>
    <name type="common">Nematode worm</name>
    <dbReference type="NCBI Taxonomy" id="13658"/>
    <lineage>
        <taxon>Eukaryota</taxon>
        <taxon>Metazoa</taxon>
        <taxon>Ecdysozoa</taxon>
        <taxon>Nematoda</taxon>
        <taxon>Enoplea</taxon>
        <taxon>Dorylaimia</taxon>
        <taxon>Mermithida</taxon>
        <taxon>Mermithoidea</taxon>
        <taxon>Mermithidae</taxon>
        <taxon>Romanomermis</taxon>
    </lineage>
</organism>
<protein>
    <submittedName>
        <fullName evidence="2">Uncharacterized protein</fullName>
    </submittedName>
</protein>
<dbReference type="WBParaSite" id="nRc.2.0.1.t08473-RA">
    <property type="protein sequence ID" value="nRc.2.0.1.t08473-RA"/>
    <property type="gene ID" value="nRc.2.0.1.g08473"/>
</dbReference>
<evidence type="ECO:0000313" key="1">
    <source>
        <dbReference type="Proteomes" id="UP000887565"/>
    </source>
</evidence>
<sequence>MKPIIAKPIAVAMAIFWYSEKNGLLSSNLELCTTIFNQQGSLAEKIVRLEHRKNTLLFVVKNPKDSKLWCHAPKNLTFCTHLSMLHLTGAFRCKNSDHLGTRQKQFKGYGVVDISKFLGRRSANTKNGNFSCDDRNIVFEDGKYLESFPHGTETVFIGGAEIFLVDFPRCATTGAGETLLRTT</sequence>
<name>A0A915I2W6_ROMCU</name>
<proteinExistence type="predicted"/>
<dbReference type="AlphaFoldDB" id="A0A915I2W6"/>
<accession>A0A915I2W6</accession>
<keyword evidence="1" id="KW-1185">Reference proteome</keyword>
<evidence type="ECO:0000313" key="2">
    <source>
        <dbReference type="WBParaSite" id="nRc.2.0.1.t08473-RA"/>
    </source>
</evidence>
<reference evidence="2" key="1">
    <citation type="submission" date="2022-11" db="UniProtKB">
        <authorList>
            <consortium name="WormBaseParasite"/>
        </authorList>
    </citation>
    <scope>IDENTIFICATION</scope>
</reference>
<dbReference type="Proteomes" id="UP000887565">
    <property type="component" value="Unplaced"/>
</dbReference>